<keyword evidence="2" id="KW-1185">Reference proteome</keyword>
<gene>
    <name evidence="1" type="ORF">H6G94_31025</name>
</gene>
<organism evidence="1 2">
    <name type="scientific">Nostoc punctiforme FACHB-252</name>
    <dbReference type="NCBI Taxonomy" id="1357509"/>
    <lineage>
        <taxon>Bacteria</taxon>
        <taxon>Bacillati</taxon>
        <taxon>Cyanobacteriota</taxon>
        <taxon>Cyanophyceae</taxon>
        <taxon>Nostocales</taxon>
        <taxon>Nostocaceae</taxon>
        <taxon>Nostoc</taxon>
    </lineage>
</organism>
<evidence type="ECO:0000313" key="1">
    <source>
        <dbReference type="EMBL" id="MBD2615634.1"/>
    </source>
</evidence>
<reference evidence="1 2" key="1">
    <citation type="journal article" date="2020" name="ISME J.">
        <title>Comparative genomics reveals insights into cyanobacterial evolution and habitat adaptation.</title>
        <authorList>
            <person name="Chen M.Y."/>
            <person name="Teng W.K."/>
            <person name="Zhao L."/>
            <person name="Hu C.X."/>
            <person name="Zhou Y.K."/>
            <person name="Han B.P."/>
            <person name="Song L.R."/>
            <person name="Shu W.S."/>
        </authorList>
    </citation>
    <scope>NUCLEOTIDE SEQUENCE [LARGE SCALE GENOMIC DNA]</scope>
    <source>
        <strain evidence="1 2">FACHB-252</strain>
    </source>
</reference>
<dbReference type="EMBL" id="JACJTC010000028">
    <property type="protein sequence ID" value="MBD2615634.1"/>
    <property type="molecule type" value="Genomic_DNA"/>
</dbReference>
<dbReference type="RefSeq" id="WP_185566024.1">
    <property type="nucleotide sequence ID" value="NZ_JACJTC010000028.1"/>
</dbReference>
<sequence length="82" mass="9258">MKRPVIAREDFTDAYAIVETIPMSGNGLFQIGKTDDGRWGISETYAKNSRDYFMKGDCIQGLDSLDSLEECQKQVSFILSQQ</sequence>
<evidence type="ECO:0000313" key="2">
    <source>
        <dbReference type="Proteomes" id="UP000606396"/>
    </source>
</evidence>
<proteinExistence type="predicted"/>
<accession>A0ABR8HIE9</accession>
<protein>
    <submittedName>
        <fullName evidence="1">Uncharacterized protein</fullName>
    </submittedName>
</protein>
<dbReference type="Proteomes" id="UP000606396">
    <property type="component" value="Unassembled WGS sequence"/>
</dbReference>
<name>A0ABR8HIE9_NOSPU</name>
<comment type="caution">
    <text evidence="1">The sequence shown here is derived from an EMBL/GenBank/DDBJ whole genome shotgun (WGS) entry which is preliminary data.</text>
</comment>